<accession>A0A846U024</accession>
<dbReference type="InterPro" id="IPR022496">
    <property type="entry name" value="T6A_TsaB"/>
</dbReference>
<comment type="caution">
    <text evidence="2">The sequence shown here is derived from an EMBL/GenBank/DDBJ whole genome shotgun (WGS) entry which is preliminary data.</text>
</comment>
<dbReference type="NCBIfam" id="TIGR03725">
    <property type="entry name" value="T6A_YeaZ"/>
    <property type="match status" value="1"/>
</dbReference>
<dbReference type="Gene3D" id="3.30.420.200">
    <property type="match status" value="1"/>
</dbReference>
<sequence>MYKLYLDSSGAILTIVVTKDDQVLASYSKPAFQKQTELALKTIDEILTKIKISLKEIDEVMITNGPGSYTGVRVAITFAKTLSVLNPRIKIFVINSLLLQAGLQKTISILSGYNNKSYLAVYDRGKEIITTQLVTEDAKQGIISDLQGYQVVSDFQDVDIVANFLVLQENAKDINKLEELQPLYLGDNFIN</sequence>
<reference evidence="2 3" key="1">
    <citation type="submission" date="2020-04" db="EMBL/GenBank/DDBJ databases">
        <title>Complete genome sequence of Spiroplasma platyhelix ATCC 51748, an insect isolate.</title>
        <authorList>
            <person name="Green E.A."/>
            <person name="Klassen J.L."/>
        </authorList>
    </citation>
    <scope>NUCLEOTIDE SEQUENCE [LARGE SCALE GENOMIC DNA]</scope>
    <source>
        <strain evidence="2 3">PALS-1</strain>
    </source>
</reference>
<dbReference type="InterPro" id="IPR043129">
    <property type="entry name" value="ATPase_NBD"/>
</dbReference>
<dbReference type="RefSeq" id="WP_168104674.1">
    <property type="nucleotide sequence ID" value="NZ_CP051215.1"/>
</dbReference>
<evidence type="ECO:0000259" key="1">
    <source>
        <dbReference type="Pfam" id="PF00814"/>
    </source>
</evidence>
<protein>
    <submittedName>
        <fullName evidence="2">tRNA (Adenosine(37)-N6)-threonylcarbamoyltransferase complex dimerization subunit type 1 TsaB</fullName>
    </submittedName>
</protein>
<dbReference type="Pfam" id="PF00814">
    <property type="entry name" value="TsaD"/>
    <property type="match status" value="1"/>
</dbReference>
<dbReference type="SUPFAM" id="SSF53067">
    <property type="entry name" value="Actin-like ATPase domain"/>
    <property type="match status" value="1"/>
</dbReference>
<organism evidence="2 3">
    <name type="scientific">Spiroplasma platyhelix PALS-1</name>
    <dbReference type="NCBI Taxonomy" id="1276218"/>
    <lineage>
        <taxon>Bacteria</taxon>
        <taxon>Bacillati</taxon>
        <taxon>Mycoplasmatota</taxon>
        <taxon>Mollicutes</taxon>
        <taxon>Entomoplasmatales</taxon>
        <taxon>Spiroplasmataceae</taxon>
        <taxon>Spiroplasma</taxon>
    </lineage>
</organism>
<dbReference type="GO" id="GO:0002949">
    <property type="term" value="P:tRNA threonylcarbamoyladenosine modification"/>
    <property type="evidence" value="ECO:0007669"/>
    <property type="project" value="InterPro"/>
</dbReference>
<dbReference type="GO" id="GO:0016740">
    <property type="term" value="F:transferase activity"/>
    <property type="evidence" value="ECO:0007669"/>
    <property type="project" value="UniProtKB-KW"/>
</dbReference>
<dbReference type="AlphaFoldDB" id="A0A846U024"/>
<evidence type="ECO:0000313" key="2">
    <source>
        <dbReference type="EMBL" id="NKE38196.1"/>
    </source>
</evidence>
<gene>
    <name evidence="2" type="primary">tsaB</name>
    <name evidence="2" type="ORF">HER12_00280</name>
</gene>
<dbReference type="EMBL" id="JAAVVK010000001">
    <property type="protein sequence ID" value="NKE38196.1"/>
    <property type="molecule type" value="Genomic_DNA"/>
</dbReference>
<proteinExistence type="predicted"/>
<dbReference type="InterPro" id="IPR000905">
    <property type="entry name" value="Gcp-like_dom"/>
</dbReference>
<dbReference type="Proteomes" id="UP000584587">
    <property type="component" value="Unassembled WGS sequence"/>
</dbReference>
<keyword evidence="3" id="KW-1185">Reference proteome</keyword>
<keyword evidence="2" id="KW-0808">Transferase</keyword>
<evidence type="ECO:0000313" key="3">
    <source>
        <dbReference type="Proteomes" id="UP000584587"/>
    </source>
</evidence>
<dbReference type="Gene3D" id="3.30.420.40">
    <property type="match status" value="1"/>
</dbReference>
<feature type="domain" description="Gcp-like" evidence="1">
    <location>
        <begin position="35"/>
        <end position="129"/>
    </location>
</feature>
<name>A0A846U024_9MOLU</name>